<dbReference type="STRING" id="270918.APR42_03550"/>
<sequence length="414" mass="46572">MKRVIVIGGGIIGLCSAYYLKKEGYSVTVIEKGDLTKGASNINAGFIAPSHILSLASPGMINKGLKMMWNKSSPFYIKPRWDPEFFNWAWKFRKSSTKFRVERSIPVLKELLSESQRLYEELLDLVEFQPHYDKKGLLSVFASRKCEKEEIEKGKKIENEGVNVNFLSRDEILDLQPSLSDKIAGAVHYINNSHTTPNHFMKNFYEYLLKLGVEINTEEEVTEIKTEDNKILGIRTSKSFYDGDEFVLSAGSWSSNLAKKLGLNLTLQGGKGYSIDSFTANKISIPTILTEVKVAVTPMDGFTRFAGTMEFSGQNEIIRSERVSAIKKAAQTYYKDVNITDKEMKNVRSGLRPVSPDGLPYIGKSHRYQNITIATGHAMIGWSLGPITGKLVSQLISEKEPSIKLEPFSLHRKF</sequence>
<organism evidence="3 4">
    <name type="scientific">Salegentibacter mishustinae</name>
    <dbReference type="NCBI Taxonomy" id="270918"/>
    <lineage>
        <taxon>Bacteria</taxon>
        <taxon>Pseudomonadati</taxon>
        <taxon>Bacteroidota</taxon>
        <taxon>Flavobacteriia</taxon>
        <taxon>Flavobacteriales</taxon>
        <taxon>Flavobacteriaceae</taxon>
        <taxon>Salegentibacter</taxon>
    </lineage>
</organism>
<evidence type="ECO:0000259" key="2">
    <source>
        <dbReference type="Pfam" id="PF01266"/>
    </source>
</evidence>
<dbReference type="OrthoDB" id="9794226at2"/>
<proteinExistence type="predicted"/>
<dbReference type="Proteomes" id="UP000051643">
    <property type="component" value="Unassembled WGS sequence"/>
</dbReference>
<keyword evidence="4" id="KW-1185">Reference proteome</keyword>
<dbReference type="SUPFAM" id="SSF51905">
    <property type="entry name" value="FAD/NAD(P)-binding domain"/>
    <property type="match status" value="1"/>
</dbReference>
<dbReference type="RefSeq" id="WP_057481488.1">
    <property type="nucleotide sequence ID" value="NZ_BMWR01000003.1"/>
</dbReference>
<evidence type="ECO:0000313" key="3">
    <source>
        <dbReference type="EMBL" id="KRG29013.1"/>
    </source>
</evidence>
<dbReference type="InterPro" id="IPR036188">
    <property type="entry name" value="FAD/NAD-bd_sf"/>
</dbReference>
<name>A0A0Q9Z7U9_9FLAO</name>
<gene>
    <name evidence="3" type="ORF">APR42_03550</name>
</gene>
<dbReference type="Gene3D" id="3.30.9.10">
    <property type="entry name" value="D-Amino Acid Oxidase, subunit A, domain 2"/>
    <property type="match status" value="1"/>
</dbReference>
<feature type="domain" description="FAD dependent oxidoreductase" evidence="2">
    <location>
        <begin position="3"/>
        <end position="395"/>
    </location>
</feature>
<comment type="caution">
    <text evidence="3">The sequence shown here is derived from an EMBL/GenBank/DDBJ whole genome shotgun (WGS) entry which is preliminary data.</text>
</comment>
<dbReference type="Pfam" id="PF01266">
    <property type="entry name" value="DAO"/>
    <property type="match status" value="1"/>
</dbReference>
<keyword evidence="1" id="KW-0560">Oxidoreductase</keyword>
<dbReference type="SUPFAM" id="SSF54373">
    <property type="entry name" value="FAD-linked reductases, C-terminal domain"/>
    <property type="match status" value="1"/>
</dbReference>
<dbReference type="GO" id="GO:0016491">
    <property type="term" value="F:oxidoreductase activity"/>
    <property type="evidence" value="ECO:0007669"/>
    <property type="project" value="UniProtKB-KW"/>
</dbReference>
<dbReference type="GO" id="GO:0005737">
    <property type="term" value="C:cytoplasm"/>
    <property type="evidence" value="ECO:0007669"/>
    <property type="project" value="TreeGrafter"/>
</dbReference>
<dbReference type="EMBL" id="LKTP01000012">
    <property type="protein sequence ID" value="KRG29013.1"/>
    <property type="molecule type" value="Genomic_DNA"/>
</dbReference>
<reference evidence="3" key="1">
    <citation type="submission" date="2015-10" db="EMBL/GenBank/DDBJ databases">
        <title>Draft genome sequence of Salegentibacter mishustinae KCTC 12263.</title>
        <authorList>
            <person name="Lin W."/>
            <person name="Zheng Q."/>
        </authorList>
    </citation>
    <scope>NUCLEOTIDE SEQUENCE [LARGE SCALE GENOMIC DNA]</scope>
    <source>
        <strain evidence="3">KCTC 12263</strain>
    </source>
</reference>
<protein>
    <submittedName>
        <fullName evidence="3">Amino acid dehydrogenase</fullName>
    </submittedName>
</protein>
<accession>A0A0Q9Z7U9</accession>
<dbReference type="InterPro" id="IPR006076">
    <property type="entry name" value="FAD-dep_OxRdtase"/>
</dbReference>
<dbReference type="AlphaFoldDB" id="A0A0Q9Z7U9"/>
<evidence type="ECO:0000313" key="4">
    <source>
        <dbReference type="Proteomes" id="UP000051643"/>
    </source>
</evidence>
<dbReference type="PANTHER" id="PTHR13847:SF289">
    <property type="entry name" value="GLYCINE OXIDASE"/>
    <property type="match status" value="1"/>
</dbReference>
<dbReference type="Gene3D" id="3.50.50.60">
    <property type="entry name" value="FAD/NAD(P)-binding domain"/>
    <property type="match status" value="2"/>
</dbReference>
<evidence type="ECO:0000256" key="1">
    <source>
        <dbReference type="ARBA" id="ARBA00023002"/>
    </source>
</evidence>
<dbReference type="PANTHER" id="PTHR13847">
    <property type="entry name" value="SARCOSINE DEHYDROGENASE-RELATED"/>
    <property type="match status" value="1"/>
</dbReference>